<reference evidence="13 14" key="1">
    <citation type="submission" date="2018-08" db="EMBL/GenBank/DDBJ databases">
        <title>A genome reference for cultivated species of the human gut microbiota.</title>
        <authorList>
            <person name="Zou Y."/>
            <person name="Xue W."/>
            <person name="Luo G."/>
        </authorList>
    </citation>
    <scope>NUCLEOTIDE SEQUENCE [LARGE SCALE GENOMIC DNA]</scope>
    <source>
        <strain evidence="13 14">AM25-6</strain>
    </source>
</reference>
<dbReference type="InterPro" id="IPR015422">
    <property type="entry name" value="PyrdxlP-dep_Trfase_small"/>
</dbReference>
<dbReference type="Pfam" id="PF00155">
    <property type="entry name" value="Aminotran_1_2"/>
    <property type="match status" value="1"/>
</dbReference>
<dbReference type="Proteomes" id="UP000261212">
    <property type="component" value="Unassembled WGS sequence"/>
</dbReference>
<keyword evidence="6 11" id="KW-0028">Amino-acid biosynthesis</keyword>
<dbReference type="SUPFAM" id="SSF53383">
    <property type="entry name" value="PLP-dependent transferases"/>
    <property type="match status" value="1"/>
</dbReference>
<dbReference type="GO" id="GO:0000105">
    <property type="term" value="P:L-histidine biosynthetic process"/>
    <property type="evidence" value="ECO:0007669"/>
    <property type="project" value="UniProtKB-UniRule"/>
</dbReference>
<dbReference type="InterPro" id="IPR050106">
    <property type="entry name" value="HistidinolP_aminotransfase"/>
</dbReference>
<comment type="pathway">
    <text evidence="2 11">Amino-acid biosynthesis; L-histidine biosynthesis; L-histidine from 5-phospho-alpha-D-ribose 1-diphosphate: step 7/9.</text>
</comment>
<dbReference type="EC" id="2.6.1.9" evidence="11"/>
<keyword evidence="9 11" id="KW-0368">Histidine biosynthesis</keyword>
<dbReference type="RefSeq" id="WP_007050240.1">
    <property type="nucleotide sequence ID" value="NZ_CABKNJ010000001.1"/>
</dbReference>
<organism evidence="13 14">
    <name type="scientific">Anaerofustis stercorihominis</name>
    <dbReference type="NCBI Taxonomy" id="214853"/>
    <lineage>
        <taxon>Bacteria</taxon>
        <taxon>Bacillati</taxon>
        <taxon>Bacillota</taxon>
        <taxon>Clostridia</taxon>
        <taxon>Eubacteriales</taxon>
        <taxon>Eubacteriaceae</taxon>
        <taxon>Anaerofustis</taxon>
    </lineage>
</organism>
<comment type="cofactor">
    <cofactor evidence="1 11">
        <name>pyridoxal 5'-phosphate</name>
        <dbReference type="ChEBI" id="CHEBI:597326"/>
    </cofactor>
</comment>
<feature type="modified residue" description="N6-(pyridoxal phosphate)lysine" evidence="11">
    <location>
        <position position="216"/>
    </location>
</feature>
<dbReference type="NCBIfam" id="TIGR01141">
    <property type="entry name" value="hisC"/>
    <property type="match status" value="1"/>
</dbReference>
<dbReference type="CDD" id="cd00609">
    <property type="entry name" value="AAT_like"/>
    <property type="match status" value="1"/>
</dbReference>
<dbReference type="GO" id="GO:0004400">
    <property type="term" value="F:histidinol-phosphate transaminase activity"/>
    <property type="evidence" value="ECO:0007669"/>
    <property type="project" value="UniProtKB-UniRule"/>
</dbReference>
<dbReference type="GO" id="GO:0030170">
    <property type="term" value="F:pyridoxal phosphate binding"/>
    <property type="evidence" value="ECO:0007669"/>
    <property type="project" value="InterPro"/>
</dbReference>
<evidence type="ECO:0000256" key="3">
    <source>
        <dbReference type="ARBA" id="ARBA00007970"/>
    </source>
</evidence>
<protein>
    <recommendedName>
        <fullName evidence="11">Histidinol-phosphate aminotransferase</fullName>
        <ecNumber evidence="11">2.6.1.9</ecNumber>
    </recommendedName>
    <alternativeName>
        <fullName evidence="11">Imidazole acetol-phosphate transaminase</fullName>
    </alternativeName>
</protein>
<dbReference type="EMBL" id="QUSM01000002">
    <property type="protein sequence ID" value="RGD75152.1"/>
    <property type="molecule type" value="Genomic_DNA"/>
</dbReference>
<dbReference type="Gene3D" id="3.40.640.10">
    <property type="entry name" value="Type I PLP-dependent aspartate aminotransferase-like (Major domain)"/>
    <property type="match status" value="1"/>
</dbReference>
<keyword evidence="5 11" id="KW-0032">Aminotransferase</keyword>
<dbReference type="InterPro" id="IPR005861">
    <property type="entry name" value="HisP_aminotrans"/>
</dbReference>
<evidence type="ECO:0000256" key="10">
    <source>
        <dbReference type="ARBA" id="ARBA00047481"/>
    </source>
</evidence>
<evidence type="ECO:0000256" key="5">
    <source>
        <dbReference type="ARBA" id="ARBA00022576"/>
    </source>
</evidence>
<sequence>MSIKDLVVPALKDYEYYKAAGQDYRIILNANEHYQNFLGTKLQDDFIDRMKSIDINRYPDPYANRLREKYASLIGVASENLIATSGSDEGITIINNTFMDKDDIAISYEPTFSMYKQAAILAKGKYIGLNSDKEDLSPDIDKLIEEANKNNAKIVYICTPNNPTGYLYSKDEIKKVIDNTKGLVIIDEAYIHFAEDDNMDLLNYSDRVIILRTLSKAFSGAGLRVGFIVANKEIINFLFAAKAPYNLSVTSQTAGEVLVDNHELIEEELKVIKKERDRIVNVLKNYKDILILPLNANFITIKTEKAKKLYEECEKRSISIRSYGDELENVVRITVGSKEENNEVIDVIKEVF</sequence>
<comment type="similarity">
    <text evidence="3 11">Belongs to the class-II pyridoxal-phosphate-dependent aminotransferase family. Histidinol-phosphate aminotransferase subfamily.</text>
</comment>
<evidence type="ECO:0000256" key="2">
    <source>
        <dbReference type="ARBA" id="ARBA00005011"/>
    </source>
</evidence>
<gene>
    <name evidence="11 13" type="primary">hisC</name>
    <name evidence="13" type="ORF">DW687_02180</name>
</gene>
<dbReference type="GeneID" id="98000555"/>
<comment type="caution">
    <text evidence="13">The sequence shown here is derived from an EMBL/GenBank/DDBJ whole genome shotgun (WGS) entry which is preliminary data.</text>
</comment>
<dbReference type="UniPathway" id="UPA00031">
    <property type="reaction ID" value="UER00012"/>
</dbReference>
<evidence type="ECO:0000313" key="14">
    <source>
        <dbReference type="Proteomes" id="UP000261212"/>
    </source>
</evidence>
<evidence type="ECO:0000256" key="4">
    <source>
        <dbReference type="ARBA" id="ARBA00011738"/>
    </source>
</evidence>
<dbReference type="HAMAP" id="MF_01023">
    <property type="entry name" value="HisC_aminotrans_2"/>
    <property type="match status" value="1"/>
</dbReference>
<comment type="catalytic activity">
    <reaction evidence="10 11">
        <text>L-histidinol phosphate + 2-oxoglutarate = 3-(imidazol-4-yl)-2-oxopropyl phosphate + L-glutamate</text>
        <dbReference type="Rhea" id="RHEA:23744"/>
        <dbReference type="ChEBI" id="CHEBI:16810"/>
        <dbReference type="ChEBI" id="CHEBI:29985"/>
        <dbReference type="ChEBI" id="CHEBI:57766"/>
        <dbReference type="ChEBI" id="CHEBI:57980"/>
        <dbReference type="EC" id="2.6.1.9"/>
    </reaction>
</comment>
<dbReference type="PROSITE" id="PS00599">
    <property type="entry name" value="AA_TRANSFER_CLASS_2"/>
    <property type="match status" value="1"/>
</dbReference>
<keyword evidence="7 11" id="KW-0808">Transferase</keyword>
<dbReference type="InterPro" id="IPR001917">
    <property type="entry name" value="Aminotrans_II_pyridoxalP_BS"/>
</dbReference>
<evidence type="ECO:0000259" key="12">
    <source>
        <dbReference type="Pfam" id="PF00155"/>
    </source>
</evidence>
<dbReference type="PANTHER" id="PTHR43643">
    <property type="entry name" value="HISTIDINOL-PHOSPHATE AMINOTRANSFERASE 2"/>
    <property type="match status" value="1"/>
</dbReference>
<dbReference type="PANTHER" id="PTHR43643:SF6">
    <property type="entry name" value="HISTIDINOL-PHOSPHATE AMINOTRANSFERASE"/>
    <property type="match status" value="1"/>
</dbReference>
<proteinExistence type="inferred from homology"/>
<evidence type="ECO:0000313" key="13">
    <source>
        <dbReference type="EMBL" id="RGD75152.1"/>
    </source>
</evidence>
<name>A0A3E3E0S9_9FIRM</name>
<evidence type="ECO:0000256" key="6">
    <source>
        <dbReference type="ARBA" id="ARBA00022605"/>
    </source>
</evidence>
<dbReference type="InterPro" id="IPR004839">
    <property type="entry name" value="Aminotransferase_I/II_large"/>
</dbReference>
<evidence type="ECO:0000256" key="7">
    <source>
        <dbReference type="ARBA" id="ARBA00022679"/>
    </source>
</evidence>
<accession>A0A3E3E0S9</accession>
<keyword evidence="8 11" id="KW-0663">Pyridoxal phosphate</keyword>
<dbReference type="InterPro" id="IPR015424">
    <property type="entry name" value="PyrdxlP-dep_Trfase"/>
</dbReference>
<evidence type="ECO:0000256" key="8">
    <source>
        <dbReference type="ARBA" id="ARBA00022898"/>
    </source>
</evidence>
<evidence type="ECO:0000256" key="11">
    <source>
        <dbReference type="HAMAP-Rule" id="MF_01023"/>
    </source>
</evidence>
<dbReference type="InterPro" id="IPR015421">
    <property type="entry name" value="PyrdxlP-dep_Trfase_major"/>
</dbReference>
<feature type="domain" description="Aminotransferase class I/classII large" evidence="12">
    <location>
        <begin position="51"/>
        <end position="348"/>
    </location>
</feature>
<evidence type="ECO:0000256" key="1">
    <source>
        <dbReference type="ARBA" id="ARBA00001933"/>
    </source>
</evidence>
<dbReference type="AlphaFoldDB" id="A0A3E3E0S9"/>
<dbReference type="Gene3D" id="3.90.1150.10">
    <property type="entry name" value="Aspartate Aminotransferase, domain 1"/>
    <property type="match status" value="1"/>
</dbReference>
<comment type="subunit">
    <text evidence="4 11">Homodimer.</text>
</comment>
<evidence type="ECO:0000256" key="9">
    <source>
        <dbReference type="ARBA" id="ARBA00023102"/>
    </source>
</evidence>